<proteinExistence type="inferred from homology"/>
<dbReference type="PANTHER" id="PTHR33238">
    <property type="entry name" value="IRON (METAL) DEPENDENT REPRESSOR, DTXR FAMILY"/>
    <property type="match status" value="1"/>
</dbReference>
<dbReference type="GO" id="GO:0003700">
    <property type="term" value="F:DNA-binding transcription factor activity"/>
    <property type="evidence" value="ECO:0007669"/>
    <property type="project" value="InterPro"/>
</dbReference>
<dbReference type="SUPFAM" id="SSF46785">
    <property type="entry name" value="Winged helix' DNA-binding domain"/>
    <property type="match status" value="1"/>
</dbReference>
<name>A0A8E7B4N8_9EURY</name>
<evidence type="ECO:0000259" key="12">
    <source>
        <dbReference type="PROSITE" id="PS50109"/>
    </source>
</evidence>
<dbReference type="Pfam" id="PF01325">
    <property type="entry name" value="Fe_dep_repress"/>
    <property type="match status" value="1"/>
</dbReference>
<dbReference type="Pfam" id="PF02742">
    <property type="entry name" value="Fe_dep_repr_C"/>
    <property type="match status" value="1"/>
</dbReference>
<dbReference type="InterPro" id="IPR003594">
    <property type="entry name" value="HATPase_dom"/>
</dbReference>
<keyword evidence="6" id="KW-0805">Transcription regulation</keyword>
<evidence type="ECO:0000256" key="11">
    <source>
        <dbReference type="ARBA" id="ARBA00032593"/>
    </source>
</evidence>
<dbReference type="Gene3D" id="1.10.10.10">
    <property type="entry name" value="Winged helix-like DNA-binding domain superfamily/Winged helix DNA-binding domain"/>
    <property type="match status" value="1"/>
</dbReference>
<dbReference type="GO" id="GO:0003677">
    <property type="term" value="F:DNA binding"/>
    <property type="evidence" value="ECO:0007669"/>
    <property type="project" value="UniProtKB-KW"/>
</dbReference>
<dbReference type="AlphaFoldDB" id="A0A8E7B4N8"/>
<dbReference type="SMART" id="SM00529">
    <property type="entry name" value="HTH_DTXR"/>
    <property type="match status" value="1"/>
</dbReference>
<evidence type="ECO:0000256" key="2">
    <source>
        <dbReference type="ARBA" id="ARBA00007871"/>
    </source>
</evidence>
<comment type="subcellular location">
    <subcellularLocation>
        <location evidence="1">Cytoplasm</location>
    </subcellularLocation>
</comment>
<dbReference type="InterPro" id="IPR005467">
    <property type="entry name" value="His_kinase_dom"/>
</dbReference>
<dbReference type="GO" id="GO:0005737">
    <property type="term" value="C:cytoplasm"/>
    <property type="evidence" value="ECO:0007669"/>
    <property type="project" value="UniProtKB-SubCell"/>
</dbReference>
<gene>
    <name evidence="14" type="ORF">KHC33_07755</name>
</gene>
<accession>A0A8E7B4N8</accession>
<evidence type="ECO:0000313" key="15">
    <source>
        <dbReference type="Proteomes" id="UP000680656"/>
    </source>
</evidence>
<dbReference type="InterPro" id="IPR022689">
    <property type="entry name" value="Iron_dep_repressor"/>
</dbReference>
<evidence type="ECO:0000313" key="14">
    <source>
        <dbReference type="EMBL" id="QVV90366.1"/>
    </source>
</evidence>
<dbReference type="InterPro" id="IPR001367">
    <property type="entry name" value="Fe_dep_repressor"/>
</dbReference>
<keyword evidence="15" id="KW-1185">Reference proteome</keyword>
<evidence type="ECO:0000256" key="1">
    <source>
        <dbReference type="ARBA" id="ARBA00004496"/>
    </source>
</evidence>
<evidence type="ECO:0000256" key="3">
    <source>
        <dbReference type="ARBA" id="ARBA00011738"/>
    </source>
</evidence>
<dbReference type="PANTHER" id="PTHR33238:SF11">
    <property type="entry name" value="TRANSCRIPTIONAL REGULATOR MNTR"/>
    <property type="match status" value="1"/>
</dbReference>
<evidence type="ECO:0000256" key="8">
    <source>
        <dbReference type="ARBA" id="ARBA00023159"/>
    </source>
</evidence>
<dbReference type="GO" id="GO:0046914">
    <property type="term" value="F:transition metal ion binding"/>
    <property type="evidence" value="ECO:0007669"/>
    <property type="project" value="InterPro"/>
</dbReference>
<dbReference type="Proteomes" id="UP000680656">
    <property type="component" value="Chromosome"/>
</dbReference>
<dbReference type="GeneID" id="65097069"/>
<protein>
    <recommendedName>
        <fullName evidence="11">Manganese transport regulator</fullName>
    </recommendedName>
</protein>
<dbReference type="Pfam" id="PF02518">
    <property type="entry name" value="HATPase_c"/>
    <property type="match status" value="1"/>
</dbReference>
<feature type="domain" description="Histidine kinase" evidence="12">
    <location>
        <begin position="281"/>
        <end position="380"/>
    </location>
</feature>
<dbReference type="KEGG" id="mrtj:KHC33_07755"/>
<evidence type="ECO:0000256" key="4">
    <source>
        <dbReference type="ARBA" id="ARBA00022490"/>
    </source>
</evidence>
<keyword evidence="9" id="KW-0804">Transcription</keyword>
<dbReference type="CDD" id="cd00075">
    <property type="entry name" value="HATPase"/>
    <property type="match status" value="1"/>
</dbReference>
<dbReference type="InterPro" id="IPR036890">
    <property type="entry name" value="HATPase_C_sf"/>
</dbReference>
<sequence>MKKPDQKLSQAMEDYLETIYVLSKDKGYARTGEIARSLNVSPSSVVEMVGKISKLGFVEWRRYEGVFLSPEGRLRGEVIHIRHETLRQFFEFIGVTPDIANKEACIIEHELSPITTSAIGNLVSFLNTQAGSQTISALELFLKMQGVGIVWDSPEKIQEPALKETVIHSVLNNQANHDILSVITRHDLLNTTTSLHRHLDLLKTMSSGEEMNLVISRIEATIQAINRQISTSSDHLIPGHAGHMWMNLGKLISHVQSMIQPESVVIEHDVWAVEVFGDSLLEKVVYNLFDNAIRHGDGVSRINCGYVQKADSILWYVQDNGKGMPEAEREHIFRASSQTDKGKGLYLAYQILNACGMQISECGAQYGTGARFEITIPDGLYRFVEVQKSKSISVFGQDFECPKNTAMISQGQ</sequence>
<evidence type="ECO:0000256" key="10">
    <source>
        <dbReference type="ARBA" id="ARBA00023211"/>
    </source>
</evidence>
<keyword evidence="4" id="KW-0963">Cytoplasm</keyword>
<dbReference type="SMART" id="SM00387">
    <property type="entry name" value="HATPase_c"/>
    <property type="match status" value="1"/>
</dbReference>
<comment type="similarity">
    <text evidence="2">Belongs to the DtxR/MntR family.</text>
</comment>
<dbReference type="SUPFAM" id="SSF55874">
    <property type="entry name" value="ATPase domain of HSP90 chaperone/DNA topoisomerase II/histidine kinase"/>
    <property type="match status" value="1"/>
</dbReference>
<dbReference type="InterPro" id="IPR036421">
    <property type="entry name" value="Fe_dep_repressor_sf"/>
</dbReference>
<keyword evidence="5" id="KW-0678">Repressor</keyword>
<dbReference type="GO" id="GO:0046983">
    <property type="term" value="F:protein dimerization activity"/>
    <property type="evidence" value="ECO:0007669"/>
    <property type="project" value="InterPro"/>
</dbReference>
<dbReference type="PROSITE" id="PS50109">
    <property type="entry name" value="HIS_KIN"/>
    <property type="match status" value="1"/>
</dbReference>
<dbReference type="InterPro" id="IPR036388">
    <property type="entry name" value="WH-like_DNA-bd_sf"/>
</dbReference>
<evidence type="ECO:0000256" key="7">
    <source>
        <dbReference type="ARBA" id="ARBA00023125"/>
    </source>
</evidence>
<dbReference type="EMBL" id="CP075546">
    <property type="protein sequence ID" value="QVV90366.1"/>
    <property type="molecule type" value="Genomic_DNA"/>
</dbReference>
<dbReference type="SUPFAM" id="SSF47979">
    <property type="entry name" value="Iron-dependent repressor protein, dimerization domain"/>
    <property type="match status" value="1"/>
</dbReference>
<dbReference type="RefSeq" id="WP_214421137.1">
    <property type="nucleotide sequence ID" value="NZ_CP075546.1"/>
</dbReference>
<dbReference type="Gene3D" id="3.30.565.10">
    <property type="entry name" value="Histidine kinase-like ATPase, C-terminal domain"/>
    <property type="match status" value="1"/>
</dbReference>
<evidence type="ECO:0000256" key="9">
    <source>
        <dbReference type="ARBA" id="ARBA00023163"/>
    </source>
</evidence>
<keyword evidence="10" id="KW-0464">Manganese</keyword>
<keyword evidence="7" id="KW-0238">DNA-binding</keyword>
<dbReference type="InterPro" id="IPR050536">
    <property type="entry name" value="DtxR_MntR_Metal-Reg"/>
</dbReference>
<keyword evidence="8" id="KW-0010">Activator</keyword>
<evidence type="ECO:0000259" key="13">
    <source>
        <dbReference type="PROSITE" id="PS50944"/>
    </source>
</evidence>
<reference evidence="14 15" key="1">
    <citation type="submission" date="2021-05" db="EMBL/GenBank/DDBJ databases">
        <title>A novel Methanospirillum isolate from a pyrite-forming mixed culture.</title>
        <authorList>
            <person name="Bunk B."/>
            <person name="Sproer C."/>
            <person name="Spring S."/>
            <person name="Pester M."/>
        </authorList>
    </citation>
    <scope>NUCLEOTIDE SEQUENCE [LARGE SCALE GENOMIC DNA]</scope>
    <source>
        <strain evidence="14 15">J.3.6.1-F.2.7.3</strain>
    </source>
</reference>
<dbReference type="PROSITE" id="PS50944">
    <property type="entry name" value="HTH_DTXR"/>
    <property type="match status" value="1"/>
</dbReference>
<evidence type="ECO:0000256" key="5">
    <source>
        <dbReference type="ARBA" id="ARBA00022491"/>
    </source>
</evidence>
<dbReference type="InterPro" id="IPR022687">
    <property type="entry name" value="HTH_DTXR"/>
</dbReference>
<comment type="subunit">
    <text evidence="3">Homodimer.</text>
</comment>
<feature type="domain" description="HTH dtxR-type" evidence="13">
    <location>
        <begin position="8"/>
        <end position="69"/>
    </location>
</feature>
<dbReference type="InterPro" id="IPR036390">
    <property type="entry name" value="WH_DNA-bd_sf"/>
</dbReference>
<evidence type="ECO:0000256" key="6">
    <source>
        <dbReference type="ARBA" id="ARBA00023015"/>
    </source>
</evidence>
<organism evidence="14 15">
    <name type="scientific">Methanospirillum purgamenti</name>
    <dbReference type="NCBI Taxonomy" id="2834276"/>
    <lineage>
        <taxon>Archaea</taxon>
        <taxon>Methanobacteriati</taxon>
        <taxon>Methanobacteriota</taxon>
        <taxon>Stenosarchaea group</taxon>
        <taxon>Methanomicrobia</taxon>
        <taxon>Methanomicrobiales</taxon>
        <taxon>Methanospirillaceae</taxon>
        <taxon>Methanospirillum</taxon>
    </lineage>
</organism>
<dbReference type="Gene3D" id="1.10.60.10">
    <property type="entry name" value="Iron dependent repressor, metal binding and dimerisation domain"/>
    <property type="match status" value="1"/>
</dbReference>